<comment type="caution">
    <text evidence="1">The sequence shown here is derived from an EMBL/GenBank/DDBJ whole genome shotgun (WGS) entry which is preliminary data.</text>
</comment>
<reference evidence="1" key="1">
    <citation type="submission" date="2022-04" db="EMBL/GenBank/DDBJ databases">
        <title>Genome of the entomopathogenic fungus Entomophthora muscae.</title>
        <authorList>
            <person name="Elya C."/>
            <person name="Lovett B.R."/>
            <person name="Lee E."/>
            <person name="Macias A.M."/>
            <person name="Hajek A.E."/>
            <person name="De Bivort B.L."/>
            <person name="Kasson M.T."/>
            <person name="De Fine Licht H.H."/>
            <person name="Stajich J.E."/>
        </authorList>
    </citation>
    <scope>NUCLEOTIDE SEQUENCE</scope>
    <source>
        <strain evidence="1">Berkeley</strain>
    </source>
</reference>
<evidence type="ECO:0000313" key="2">
    <source>
        <dbReference type="Proteomes" id="UP001165960"/>
    </source>
</evidence>
<gene>
    <name evidence="1" type="ORF">DSO57_1003644</name>
</gene>
<proteinExistence type="predicted"/>
<sequence>MGTGLLAGGMQVEGWLMDAWFEDGLQEGLARVLGACIVAVGICSMAASVCVLAAGNGLVVASFCMVAACIFLVVTGACTVAVDVCLVVAGACALTVDVCTLAADVCSVVAGTFTVTAGDSFIGYTTISVRNIPDTYPHLSASHFPRIYSS</sequence>
<name>A0ACC2SL41_9FUNG</name>
<accession>A0ACC2SL41</accession>
<protein>
    <submittedName>
        <fullName evidence="1">Uncharacterized protein</fullName>
    </submittedName>
</protein>
<dbReference type="Proteomes" id="UP001165960">
    <property type="component" value="Unassembled WGS sequence"/>
</dbReference>
<organism evidence="1 2">
    <name type="scientific">Entomophthora muscae</name>
    <dbReference type="NCBI Taxonomy" id="34485"/>
    <lineage>
        <taxon>Eukaryota</taxon>
        <taxon>Fungi</taxon>
        <taxon>Fungi incertae sedis</taxon>
        <taxon>Zoopagomycota</taxon>
        <taxon>Entomophthoromycotina</taxon>
        <taxon>Entomophthoromycetes</taxon>
        <taxon>Entomophthorales</taxon>
        <taxon>Entomophthoraceae</taxon>
        <taxon>Entomophthora</taxon>
    </lineage>
</organism>
<keyword evidence="2" id="KW-1185">Reference proteome</keyword>
<dbReference type="EMBL" id="QTSX02004979">
    <property type="protein sequence ID" value="KAJ9063114.1"/>
    <property type="molecule type" value="Genomic_DNA"/>
</dbReference>
<evidence type="ECO:0000313" key="1">
    <source>
        <dbReference type="EMBL" id="KAJ9063114.1"/>
    </source>
</evidence>